<dbReference type="GO" id="GO:0000149">
    <property type="term" value="F:SNARE binding"/>
    <property type="evidence" value="ECO:0007669"/>
    <property type="project" value="TreeGrafter"/>
</dbReference>
<dbReference type="GO" id="GO:0015031">
    <property type="term" value="P:protein transport"/>
    <property type="evidence" value="ECO:0007669"/>
    <property type="project" value="UniProtKB-KW"/>
</dbReference>
<evidence type="ECO:0000256" key="1">
    <source>
        <dbReference type="ARBA" id="ARBA00022448"/>
    </source>
</evidence>
<proteinExistence type="predicted"/>
<dbReference type="GO" id="GO:0042147">
    <property type="term" value="P:retrograde transport, endosome to Golgi"/>
    <property type="evidence" value="ECO:0007669"/>
    <property type="project" value="InterPro"/>
</dbReference>
<evidence type="ECO:0000313" key="6">
    <source>
        <dbReference type="Proteomes" id="UP000053766"/>
    </source>
</evidence>
<evidence type="ECO:0000256" key="2">
    <source>
        <dbReference type="ARBA" id="ARBA00022927"/>
    </source>
</evidence>
<protein>
    <recommendedName>
        <fullName evidence="4">Vacuolar protein sorting-associated protein 54 N-terminal domain-containing protein</fullName>
    </recommendedName>
</protein>
<accession>A0A0D8Y8H9</accession>
<dbReference type="EMBL" id="KN716164">
    <property type="protein sequence ID" value="KJH52512.1"/>
    <property type="molecule type" value="Genomic_DNA"/>
</dbReference>
<keyword evidence="2" id="KW-0653">Protein transport</keyword>
<reference evidence="6" key="2">
    <citation type="journal article" date="2016" name="Sci. Rep.">
        <title>Dictyocaulus viviparus genome, variome and transcriptome elucidate lungworm biology and support future intervention.</title>
        <authorList>
            <person name="McNulty S.N."/>
            <person name="Strube C."/>
            <person name="Rosa B.A."/>
            <person name="Martin J.C."/>
            <person name="Tyagi R."/>
            <person name="Choi Y.J."/>
            <person name="Wang Q."/>
            <person name="Hallsworth Pepin K."/>
            <person name="Zhang X."/>
            <person name="Ozersky P."/>
            <person name="Wilson R.K."/>
            <person name="Sternberg P.W."/>
            <person name="Gasser R.B."/>
            <person name="Mitreva M."/>
        </authorList>
    </citation>
    <scope>NUCLEOTIDE SEQUENCE [LARGE SCALE GENOMIC DNA]</scope>
    <source>
        <strain evidence="6">HannoverDv2000</strain>
    </source>
</reference>
<sequence>MEKLRTSLTKTLKNLSDSLTEDACMEDMSDFVLSPHEAYSELDYNTSVLEIPKASQRPTAKIVLETEDDIINSIDASYFIEDDFDATGYELRKLFDTDLHIEDVDRECMCLKSQLQVVSKKISTLIMEKSPSYNAQIEDMDEIKDCIEELVRKIRAIRRSLLNAQSKSRAAMHILANEKKKRLLNRLLSTLRIIKTLYETEFHLKDCIEGGNFPMAIRLCLEAKEAANTYCHFSCVSDLMTKLVGFTNLIENSLDDALSTCAIVFDQDQYVLVYSAFIMLNKVELASKKLISHFITTLKNSSRKIIEDRFLESNPAVGNAELSYEELCEHINTEDLVTTVRELGYVMCKILIFYHSILRFHVEDDERRRLNNTVEDGSIGIVANQMTFSLHAVFQVALSAMHSLLCCQNFSQLNFDQLLDIVFMVNSNLCKTFRFLQSNINNAHGGCGLKS</sequence>
<dbReference type="InterPro" id="IPR019515">
    <property type="entry name" value="VPS54_N"/>
</dbReference>
<dbReference type="AlphaFoldDB" id="A0A0D8Y8H9"/>
<organism evidence="5 6">
    <name type="scientific">Dictyocaulus viviparus</name>
    <name type="common">Bovine lungworm</name>
    <dbReference type="NCBI Taxonomy" id="29172"/>
    <lineage>
        <taxon>Eukaryota</taxon>
        <taxon>Metazoa</taxon>
        <taxon>Ecdysozoa</taxon>
        <taxon>Nematoda</taxon>
        <taxon>Chromadorea</taxon>
        <taxon>Rhabditida</taxon>
        <taxon>Rhabditina</taxon>
        <taxon>Rhabditomorpha</taxon>
        <taxon>Strongyloidea</taxon>
        <taxon>Metastrongylidae</taxon>
        <taxon>Dictyocaulus</taxon>
    </lineage>
</organism>
<dbReference type="Pfam" id="PF10475">
    <property type="entry name" value="Vps54_N"/>
    <property type="match status" value="1"/>
</dbReference>
<gene>
    <name evidence="5" type="ORF">DICVIV_01358</name>
</gene>
<evidence type="ECO:0000256" key="3">
    <source>
        <dbReference type="ARBA" id="ARBA00023054"/>
    </source>
</evidence>
<name>A0A0D8Y8H9_DICVI</name>
<feature type="domain" description="Vacuolar protein sorting-associated protein 54 N-terminal" evidence="4">
    <location>
        <begin position="71"/>
        <end position="360"/>
    </location>
</feature>
<dbReference type="GO" id="GO:0032456">
    <property type="term" value="P:endocytic recycling"/>
    <property type="evidence" value="ECO:0007669"/>
    <property type="project" value="InterPro"/>
</dbReference>
<evidence type="ECO:0000259" key="4">
    <source>
        <dbReference type="Pfam" id="PF10475"/>
    </source>
</evidence>
<dbReference type="GO" id="GO:1990745">
    <property type="term" value="C:EARP complex"/>
    <property type="evidence" value="ECO:0007669"/>
    <property type="project" value="InterPro"/>
</dbReference>
<reference evidence="5 6" key="1">
    <citation type="submission" date="2013-11" db="EMBL/GenBank/DDBJ databases">
        <title>Draft genome of the bovine lungworm Dictyocaulus viviparus.</title>
        <authorList>
            <person name="Mitreva M."/>
        </authorList>
    </citation>
    <scope>NUCLEOTIDE SEQUENCE [LARGE SCALE GENOMIC DNA]</scope>
    <source>
        <strain evidence="5 6">HannoverDv2000</strain>
    </source>
</reference>
<evidence type="ECO:0000313" key="5">
    <source>
        <dbReference type="EMBL" id="KJH52512.1"/>
    </source>
</evidence>
<dbReference type="PANTHER" id="PTHR13258:SF0">
    <property type="entry name" value="SYNDETIN"/>
    <property type="match status" value="1"/>
</dbReference>
<dbReference type="STRING" id="29172.A0A0D8Y8H9"/>
<dbReference type="InterPro" id="IPR040047">
    <property type="entry name" value="VPS50"/>
</dbReference>
<dbReference type="OrthoDB" id="10263345at2759"/>
<dbReference type="PANTHER" id="PTHR13258">
    <property type="entry name" value="SYNDETIN"/>
    <property type="match status" value="1"/>
</dbReference>
<dbReference type="GO" id="GO:0005829">
    <property type="term" value="C:cytosol"/>
    <property type="evidence" value="ECO:0007669"/>
    <property type="project" value="GOC"/>
</dbReference>
<dbReference type="Proteomes" id="UP000053766">
    <property type="component" value="Unassembled WGS sequence"/>
</dbReference>
<keyword evidence="3" id="KW-0175">Coiled coil</keyword>
<keyword evidence="1" id="KW-0813">Transport</keyword>
<keyword evidence="6" id="KW-1185">Reference proteome</keyword>